<dbReference type="Proteomes" id="UP001633002">
    <property type="component" value="Unassembled WGS sequence"/>
</dbReference>
<organism evidence="3 4">
    <name type="scientific">Riccia sorocarpa</name>
    <dbReference type="NCBI Taxonomy" id="122646"/>
    <lineage>
        <taxon>Eukaryota</taxon>
        <taxon>Viridiplantae</taxon>
        <taxon>Streptophyta</taxon>
        <taxon>Embryophyta</taxon>
        <taxon>Marchantiophyta</taxon>
        <taxon>Marchantiopsida</taxon>
        <taxon>Marchantiidae</taxon>
        <taxon>Marchantiales</taxon>
        <taxon>Ricciaceae</taxon>
        <taxon>Riccia</taxon>
    </lineage>
</organism>
<evidence type="ECO:0008006" key="5">
    <source>
        <dbReference type="Google" id="ProtNLM"/>
    </source>
</evidence>
<name>A0ABD3IBI0_9MARC</name>
<keyword evidence="2" id="KW-1133">Transmembrane helix</keyword>
<keyword evidence="4" id="KW-1185">Reference proteome</keyword>
<sequence length="294" mass="32231">MAANPEVNQGASSSSGQGDATPLGVVLALDTVGFLQALATLMRRYKQLSMREKIILDVRRTELFLQAVDDVSADRLCYMLADKGAESGLSLDWTMMEDAVAILTRQKRAIGVNYGALHPFPEPSRVVPNVVVPQPPPRAAAVSAPVPVAAPVPAAAPAQVPAPAPRDQRQRRQNRGQQNVIDDLTQQLRDLRVEMTGLRRDQSPVVDNNRPRNFGPRRCIWCDSLDHLKGECQELTAAIRDGIVRYQEGMLHLVATEMSTEIAHHAPNAKHQDIGRIPITTINSDSTMSIYLLV</sequence>
<protein>
    <recommendedName>
        <fullName evidence="5">Gag protein</fullName>
    </recommendedName>
</protein>
<evidence type="ECO:0000256" key="2">
    <source>
        <dbReference type="SAM" id="Phobius"/>
    </source>
</evidence>
<evidence type="ECO:0000313" key="4">
    <source>
        <dbReference type="Proteomes" id="UP001633002"/>
    </source>
</evidence>
<comment type="caution">
    <text evidence="3">The sequence shown here is derived from an EMBL/GenBank/DDBJ whole genome shotgun (WGS) entry which is preliminary data.</text>
</comment>
<keyword evidence="2" id="KW-0812">Transmembrane</keyword>
<evidence type="ECO:0000256" key="1">
    <source>
        <dbReference type="SAM" id="MobiDB-lite"/>
    </source>
</evidence>
<reference evidence="3 4" key="1">
    <citation type="submission" date="2024-09" db="EMBL/GenBank/DDBJ databases">
        <title>Chromosome-scale assembly of Riccia sorocarpa.</title>
        <authorList>
            <person name="Paukszto L."/>
        </authorList>
    </citation>
    <scope>NUCLEOTIDE SEQUENCE [LARGE SCALE GENOMIC DNA]</scope>
    <source>
        <strain evidence="3">LP-2024</strain>
        <tissue evidence="3">Aerial parts of the thallus</tissue>
    </source>
</reference>
<gene>
    <name evidence="3" type="ORF">R1sor_019077</name>
</gene>
<keyword evidence="2" id="KW-0472">Membrane</keyword>
<accession>A0ABD3IBI0</accession>
<feature type="transmembrane region" description="Helical" evidence="2">
    <location>
        <begin position="20"/>
        <end position="41"/>
    </location>
</feature>
<proteinExistence type="predicted"/>
<evidence type="ECO:0000313" key="3">
    <source>
        <dbReference type="EMBL" id="KAL3701055.1"/>
    </source>
</evidence>
<feature type="region of interest" description="Disordered" evidence="1">
    <location>
        <begin position="156"/>
        <end position="181"/>
    </location>
</feature>
<dbReference type="AlphaFoldDB" id="A0ABD3IBI0"/>
<dbReference type="EMBL" id="JBJQOH010000001">
    <property type="protein sequence ID" value="KAL3701055.1"/>
    <property type="molecule type" value="Genomic_DNA"/>
</dbReference>